<feature type="region of interest" description="Disordered" evidence="1">
    <location>
        <begin position="944"/>
        <end position="972"/>
    </location>
</feature>
<feature type="compositionally biased region" description="Low complexity" evidence="1">
    <location>
        <begin position="944"/>
        <end position="959"/>
    </location>
</feature>
<gene>
    <name evidence="3" type="ORF">UU29_C0003G0012</name>
</gene>
<name>A0A0G0WH21_9BACT</name>
<keyword evidence="2" id="KW-0812">Transmembrane</keyword>
<feature type="transmembrane region" description="Helical" evidence="2">
    <location>
        <begin position="54"/>
        <end position="73"/>
    </location>
</feature>
<organism evidence="3 4">
    <name type="scientific">Candidatus Daviesbacteria bacterium GW2011_GWA2_40_9</name>
    <dbReference type="NCBI Taxonomy" id="1618424"/>
    <lineage>
        <taxon>Bacteria</taxon>
        <taxon>Candidatus Daviesiibacteriota</taxon>
    </lineage>
</organism>
<dbReference type="InterPro" id="IPR015915">
    <property type="entry name" value="Kelch-typ_b-propeller"/>
</dbReference>
<dbReference type="Proteomes" id="UP000034601">
    <property type="component" value="Unassembled WGS sequence"/>
</dbReference>
<evidence type="ECO:0000256" key="2">
    <source>
        <dbReference type="SAM" id="Phobius"/>
    </source>
</evidence>
<reference evidence="3 4" key="1">
    <citation type="journal article" date="2015" name="Nature">
        <title>rRNA introns, odd ribosomes, and small enigmatic genomes across a large radiation of phyla.</title>
        <authorList>
            <person name="Brown C.T."/>
            <person name="Hug L.A."/>
            <person name="Thomas B.C."/>
            <person name="Sharon I."/>
            <person name="Castelle C.J."/>
            <person name="Singh A."/>
            <person name="Wilkins M.J."/>
            <person name="Williams K.H."/>
            <person name="Banfield J.F."/>
        </authorList>
    </citation>
    <scope>NUCLEOTIDE SEQUENCE [LARGE SCALE GENOMIC DNA]</scope>
</reference>
<sequence length="2428" mass="245426">MEELEENSQKVEEIIFKQPKTNISSLVYLSSEEVDPEVSYQQSKKGYFGQLKKIFFITSSAVVICFLILATVAHTPDGGPERSQRDSSGVNKAAVLAESTTRQYLEINSDVFLGGDLVVGRTINGVNFEALEGGGIQISDLLGTTSLNITGQGLTLDEELAAGGAPTVEGLNLTSTKNQVTFSTGITGVLTWTPASSSKTLTLPNITDTLVTKTSTDTLSNKTIKSGDSNTISGSFPDITGITSLGTVSTGTWNGTKIGTGYGGTGLTTYTKGDVLYSSASDTLSKLTIGSSGQVLAVSSGLPSWTTLSGSGITADSIDFTELADSMTLDADLAISPSASNYSVSIDSGTLYIDTANNRIGINDTTPSYSLDVTGDANITGALTISGNIIGPSSGTLGYWSKASGVVYPTTSATDDVAIGGTTSSAPFFVDGATGATTIAPDTGSTTALTLKAAPSGSSDIFQVQNNAGDTTYFAINSSGQLNASAFQLTDAAKAIVGTAVPGAWANIASVATNDFTYRRAVSVTATGDLASNYEVTLDITTASTANQIYSNTYGQSDPYKDFRLFYTTDSGSTYTEVGRNVTNFSSSRVTLTFQLSAAILDGATSSTNYYLFYSNSAYASMTTPSTYTGDIQIDSLDSQASNYTSSDTTQFPISDEATIYSEGSGSLKMQATQDNIGTFSTTSQGQLPAARTNFGLTAPTLGGTQYVYAVGGSSDGTAANATNTIYYTSVNSSTGNIGTFTTNTNNLTTASMDNSVALATPPFDGGTGADGTLDLSLGSGAGGCNGTGLTWTSGTSTCTIATATKSTFNFTTINVSAGTTLTTDGPKTTSNFLTIKATGNVTVAGTINLAGKGYNGGSGCNAGDGPGGGQQVCLSRRGAGGGGYGGAGGAGGCTGSYCPAGAGGSTYVTDDSGSGGGSGAGGTTAGAGGEGIKIISSGDITASGTITTNGAQGTNTTTPPGPGGGSGGRLWLLGNTLTISGTITASGGNGGNVTADSTDGSGGGGGGGRITLEYSNLSTTGSNLNTCASDNNCISKGTGGVNTNNSSNNGVNGNDGVYTTTQSNPTFFVLGGKNTSGSATSTIYQATASTTDGSIGAFSTSAVPLPQALYGHSSNVVTINGANYLYVIGGNNGTSDQTTVYQGTFSGSDISAFSTSGQTQLSSGLSYHSTVFGTISSTNYFWVIGGLNGSTAQSTIYKGTIDSSGNITALTTTGQDSLPQGLYGAQAFMGTVGSTNYLWVIGGHNGTSRQTTVYRCTLESDGDVTPSSCVTLGQTQLSSGTYLGGAFTFTDDSSNTYGYLIGGTNSAVSSAVSKVTYGTVDQTSYSASRTITSTSLSNKNDLQFKVYSSRTGSYMNLQFYDATGGWQTCTFTVSSASTWETKTCDISGVSSANKDAVTSLKIAVSSSSTSAWTGYFDDINGLTEATGADSTSAGSSNLGSANLSLNAQGSGIVRINYSDPSDPTNFPSLAGSGGMIVYNGSNTALFTVGSTGALTATGAVSGLTGISSSGTITFSGLTASRAIFTDASSNLTATALSSVLATSISDEQGSGALVFATSPTLTTPNIGAATATSINKVTMTAPATSATLTIADGKTLTSSASITLTGTDSSALSLANNLTTSGNYALTLTTTGTTNITLPTTGTLATLAGTETLSNKTLTAPKFADLGYLADSSGNELLILDLNASAVNEITLANAAATVSPSLSATGGDTNISLTLNTKGSGSLVVGTTTANADKLALLPASGGASSFTGTFTSADLTDNRTWTLPDSTGTITVLGNTVSGSGSVVLATSPTLTTPNIGVATATSINKVAITEPATSATLTLAEGSSLITSGAYALTLTSTGTTNVTLPTTGTLATLAGSETLTNKTLGATSFSGNLTASNTSVVSGSLVDAPGTGTCTSQTTGTTQAVLQTSTSVTSSHILYNSTRSKHARVTSVATCTDGGALVYQIMTLTDSIGSQVATDSVVVYNPVSDLGTSSAGFINNIYGINGKFVASTVTGGFDIAEEYPTADNSIEAGEIVVVSQNSNLKTQNLIQRSTSSYQKEILGVISTSPGITLGEEKDSAVSGIYWKKVALIGRVPIKVSTESGAIKAGDYLTSSSIPGVAMKATRPGQMIGKALEDYSGETTGKSLVFVNPSFADPTDLLANLTLDQNGNLLSSSSLAQANTSGVSPGPLREASSPEVNHLSVSTAGPSLLDLLSAQVASLSARLDVIESQRARLTQLEASTSASLTLTPPDVLLSTSSAALVNTSQVGLDSWEVSSATISGLLTSYEGIFQNSLKSLGETYLGNTTIAGNFSIDGTMNITGSSLSTLGTLYLQNGPLAGNVDFFNNLITIDNKGNIIAQGEVTTTKINLTKTVGTGLLPAGQRKIIIYTKEITENSLVFITPTTITDQILSVTSQIPGYGFTVEVKTPSITNIQFNWWIVN</sequence>
<proteinExistence type="predicted"/>
<feature type="region of interest" description="Disordered" evidence="1">
    <location>
        <begin position="985"/>
        <end position="1008"/>
    </location>
</feature>
<dbReference type="EMBL" id="LCAB01000003">
    <property type="protein sequence ID" value="KKR83610.1"/>
    <property type="molecule type" value="Genomic_DNA"/>
</dbReference>
<dbReference type="PATRIC" id="fig|1618424.3.peg.160"/>
<feature type="compositionally biased region" description="Polar residues" evidence="1">
    <location>
        <begin position="985"/>
        <end position="1000"/>
    </location>
</feature>
<protein>
    <submittedName>
        <fullName evidence="3">Uncharacterized protein</fullName>
    </submittedName>
</protein>
<keyword evidence="2" id="KW-1133">Transmembrane helix</keyword>
<dbReference type="Gene3D" id="2.40.300.10">
    <property type="entry name" value="Head decoration protein D"/>
    <property type="match status" value="1"/>
</dbReference>
<keyword evidence="2" id="KW-0472">Membrane</keyword>
<dbReference type="SUPFAM" id="SSF117281">
    <property type="entry name" value="Kelch motif"/>
    <property type="match status" value="1"/>
</dbReference>
<accession>A0A0G0WH21</accession>
<comment type="caution">
    <text evidence="3">The sequence shown here is derived from an EMBL/GenBank/DDBJ whole genome shotgun (WGS) entry which is preliminary data.</text>
</comment>
<evidence type="ECO:0000313" key="4">
    <source>
        <dbReference type="Proteomes" id="UP000034601"/>
    </source>
</evidence>
<evidence type="ECO:0000313" key="3">
    <source>
        <dbReference type="EMBL" id="KKR83610.1"/>
    </source>
</evidence>
<evidence type="ECO:0000256" key="1">
    <source>
        <dbReference type="SAM" id="MobiDB-lite"/>
    </source>
</evidence>